<sequence length="315" mass="33617">MGAAPPVEATSGGRARLGIRRLGRTGFRVSEIGFGAWGIGGAAAPGYGPTDDETSMAAVRLAVELGCTFFDTADSYGFGHSERLLGRALGAVRDGVFIATKAGYDFYHGPPRPNFAPAYLRWALEQSLRRLQAESVDLFQLHDPPAAVLFDPRVVAVLRALKAEGKARAVGVSAATVEDAFWALQAGWPETVQVHYHMLAPEAEALFPLAAARGVGIIAREPLANGVLTGKFGPRPRLAPGDIRARRGAAYWARATAAAARLARFCREGETPTQLALRFVLERPEVSVVVCGCKTPAQVRENLREVRRGATTSDG</sequence>
<dbReference type="PANTHER" id="PTHR43312:SF1">
    <property type="entry name" value="NADP-DEPENDENT OXIDOREDUCTASE DOMAIN-CONTAINING PROTEIN"/>
    <property type="match status" value="1"/>
</dbReference>
<dbReference type="InterPro" id="IPR053135">
    <property type="entry name" value="AKR2_Oxidoreductase"/>
</dbReference>
<dbReference type="InterPro" id="IPR036812">
    <property type="entry name" value="NAD(P)_OxRdtase_dom_sf"/>
</dbReference>
<dbReference type="EMBL" id="JAAGRR010000141">
    <property type="protein sequence ID" value="NDY43269.1"/>
    <property type="molecule type" value="Genomic_DNA"/>
</dbReference>
<name>A0A6N9TQ16_DISTH</name>
<reference evidence="2 3" key="1">
    <citation type="submission" date="2020-02" db="EMBL/GenBank/DDBJ databases">
        <title>Comparative genomics of sulfur disproportionating microorganisms.</title>
        <authorList>
            <person name="Ward L.M."/>
            <person name="Bertran E."/>
            <person name="Johnston D.T."/>
        </authorList>
    </citation>
    <scope>NUCLEOTIDE SEQUENCE [LARGE SCALE GENOMIC DNA]</scope>
    <source>
        <strain evidence="2 3">DSM 100025</strain>
    </source>
</reference>
<dbReference type="InterPro" id="IPR023210">
    <property type="entry name" value="NADP_OxRdtase_dom"/>
</dbReference>
<keyword evidence="3" id="KW-1185">Reference proteome</keyword>
<feature type="domain" description="NADP-dependent oxidoreductase" evidence="1">
    <location>
        <begin position="31"/>
        <end position="304"/>
    </location>
</feature>
<dbReference type="Pfam" id="PF00248">
    <property type="entry name" value="Aldo_ket_red"/>
    <property type="match status" value="1"/>
</dbReference>
<dbReference type="SUPFAM" id="SSF51430">
    <property type="entry name" value="NAD(P)-linked oxidoreductase"/>
    <property type="match status" value="1"/>
</dbReference>
<dbReference type="RefSeq" id="WP_163299379.1">
    <property type="nucleotide sequence ID" value="NZ_JAAGRR010000141.1"/>
</dbReference>
<dbReference type="Gene3D" id="3.20.20.100">
    <property type="entry name" value="NADP-dependent oxidoreductase domain"/>
    <property type="match status" value="1"/>
</dbReference>
<dbReference type="CDD" id="cd19086">
    <property type="entry name" value="AKR_AKR11C1"/>
    <property type="match status" value="1"/>
</dbReference>
<organism evidence="2 3">
    <name type="scientific">Dissulfurirhabdus thermomarina</name>
    <dbReference type="NCBI Taxonomy" id="1765737"/>
    <lineage>
        <taxon>Bacteria</taxon>
        <taxon>Deltaproteobacteria</taxon>
        <taxon>Dissulfurirhabdaceae</taxon>
        <taxon>Dissulfurirhabdus</taxon>
    </lineage>
</organism>
<dbReference type="AlphaFoldDB" id="A0A6N9TQ16"/>
<dbReference type="PANTHER" id="PTHR43312">
    <property type="entry name" value="D-THREO-ALDOSE 1-DEHYDROGENASE"/>
    <property type="match status" value="1"/>
</dbReference>
<proteinExistence type="predicted"/>
<gene>
    <name evidence="2" type="ORF">G3N55_10500</name>
</gene>
<comment type="caution">
    <text evidence="2">The sequence shown here is derived from an EMBL/GenBank/DDBJ whole genome shotgun (WGS) entry which is preliminary data.</text>
</comment>
<evidence type="ECO:0000313" key="3">
    <source>
        <dbReference type="Proteomes" id="UP000469346"/>
    </source>
</evidence>
<evidence type="ECO:0000313" key="2">
    <source>
        <dbReference type="EMBL" id="NDY43269.1"/>
    </source>
</evidence>
<accession>A0A6N9TQ16</accession>
<dbReference type="Proteomes" id="UP000469346">
    <property type="component" value="Unassembled WGS sequence"/>
</dbReference>
<protein>
    <submittedName>
        <fullName evidence="2">Aldo/keto reductase</fullName>
    </submittedName>
</protein>
<evidence type="ECO:0000259" key="1">
    <source>
        <dbReference type="Pfam" id="PF00248"/>
    </source>
</evidence>